<name>A0A016W7G5_9BILA</name>
<evidence type="ECO:0000256" key="4">
    <source>
        <dbReference type="ARBA" id="ARBA00023136"/>
    </source>
</evidence>
<evidence type="ECO:0000259" key="6">
    <source>
        <dbReference type="PROSITE" id="PS50262"/>
    </source>
</evidence>
<dbReference type="PROSITE" id="PS50262">
    <property type="entry name" value="G_PROTEIN_RECEP_F1_2"/>
    <property type="match status" value="1"/>
</dbReference>
<feature type="domain" description="G-protein coupled receptors family 1 profile" evidence="6">
    <location>
        <begin position="1"/>
        <end position="96"/>
    </location>
</feature>
<dbReference type="Pfam" id="PF10328">
    <property type="entry name" value="7TM_GPCR_Srx"/>
    <property type="match status" value="1"/>
</dbReference>
<dbReference type="Proteomes" id="UP000024635">
    <property type="component" value="Unassembled WGS sequence"/>
</dbReference>
<dbReference type="OrthoDB" id="10522434at2759"/>
<keyword evidence="3 5" id="KW-1133">Transmembrane helix</keyword>
<proteinExistence type="predicted"/>
<dbReference type="EMBL" id="JARK01000579">
    <property type="protein sequence ID" value="EYC35804.1"/>
    <property type="molecule type" value="Genomic_DNA"/>
</dbReference>
<feature type="transmembrane region" description="Helical" evidence="5">
    <location>
        <begin position="75"/>
        <end position="96"/>
    </location>
</feature>
<evidence type="ECO:0000256" key="1">
    <source>
        <dbReference type="ARBA" id="ARBA00004370"/>
    </source>
</evidence>
<dbReference type="Gene3D" id="1.20.1070.10">
    <property type="entry name" value="Rhodopsin 7-helix transmembrane proteins"/>
    <property type="match status" value="1"/>
</dbReference>
<evidence type="ECO:0000313" key="7">
    <source>
        <dbReference type="EMBL" id="EYC35804.1"/>
    </source>
</evidence>
<dbReference type="GO" id="GO:0016020">
    <property type="term" value="C:membrane"/>
    <property type="evidence" value="ECO:0007669"/>
    <property type="project" value="UniProtKB-SubCell"/>
</dbReference>
<feature type="transmembrane region" description="Helical" evidence="5">
    <location>
        <begin position="143"/>
        <end position="168"/>
    </location>
</feature>
<feature type="transmembrane region" description="Helical" evidence="5">
    <location>
        <begin position="24"/>
        <end position="43"/>
    </location>
</feature>
<comment type="caution">
    <text evidence="7">The sequence shown here is derived from an EMBL/GenBank/DDBJ whole genome shotgun (WGS) entry which is preliminary data.</text>
</comment>
<dbReference type="PANTHER" id="PTHR23017">
    <property type="entry name" value="SERPENTINE RECEPTOR, CLASS X"/>
    <property type="match status" value="1"/>
</dbReference>
<keyword evidence="4 5" id="KW-0472">Membrane</keyword>
<reference evidence="8" key="1">
    <citation type="journal article" date="2015" name="Nat. Genet.">
        <title>The genome and transcriptome of the zoonotic hookworm Ancylostoma ceylanicum identify infection-specific gene families.</title>
        <authorList>
            <person name="Schwarz E.M."/>
            <person name="Hu Y."/>
            <person name="Antoshechkin I."/>
            <person name="Miller M.M."/>
            <person name="Sternberg P.W."/>
            <person name="Aroian R.V."/>
        </authorList>
    </citation>
    <scope>NUCLEOTIDE SEQUENCE</scope>
    <source>
        <strain evidence="8">HY135</strain>
    </source>
</reference>
<evidence type="ECO:0000256" key="5">
    <source>
        <dbReference type="SAM" id="Phobius"/>
    </source>
</evidence>
<accession>A0A016W7G5</accession>
<dbReference type="SUPFAM" id="SSF81321">
    <property type="entry name" value="Family A G protein-coupled receptor-like"/>
    <property type="match status" value="1"/>
</dbReference>
<dbReference type="InterPro" id="IPR019430">
    <property type="entry name" value="7TM_GPCR_serpentine_rcpt_Srx"/>
</dbReference>
<keyword evidence="2 5" id="KW-0812">Transmembrane</keyword>
<evidence type="ECO:0000256" key="3">
    <source>
        <dbReference type="ARBA" id="ARBA00022989"/>
    </source>
</evidence>
<evidence type="ECO:0000313" key="8">
    <source>
        <dbReference type="Proteomes" id="UP000024635"/>
    </source>
</evidence>
<dbReference type="AlphaFoldDB" id="A0A016W7G5"/>
<organism evidence="7 8">
    <name type="scientific">Ancylostoma ceylanicum</name>
    <dbReference type="NCBI Taxonomy" id="53326"/>
    <lineage>
        <taxon>Eukaryota</taxon>
        <taxon>Metazoa</taxon>
        <taxon>Ecdysozoa</taxon>
        <taxon>Nematoda</taxon>
        <taxon>Chromadorea</taxon>
        <taxon>Rhabditida</taxon>
        <taxon>Rhabditina</taxon>
        <taxon>Rhabditomorpha</taxon>
        <taxon>Strongyloidea</taxon>
        <taxon>Ancylostomatidae</taxon>
        <taxon>Ancylostomatinae</taxon>
        <taxon>Ancylostoma</taxon>
    </lineage>
</organism>
<sequence length="202" mass="23291">MTANRLLALSFPLRYNFLCTNKTTVVAILSCWLFAWVHNLIYLKPECSFTFDPLMKKFVFSHDTCGEILSLYKDLIYNVVLALLTMTIDVFSLVKLRSKSSKIMYAPGASTREKPWFLQATINSSLYVLMLASFHIADCFSGITTQFLLTVVSWQMWLSATPYSIIILQKEFQSLFRNMWTKTIVRQDISVFHLSTDMRSSS</sequence>
<keyword evidence="8" id="KW-1185">Reference proteome</keyword>
<protein>
    <recommendedName>
        <fullName evidence="6">G-protein coupled receptors family 1 profile domain-containing protein</fullName>
    </recommendedName>
</protein>
<dbReference type="InterPro" id="IPR017452">
    <property type="entry name" value="GPCR_Rhodpsn_7TM"/>
</dbReference>
<comment type="subcellular location">
    <subcellularLocation>
        <location evidence="1">Membrane</location>
    </subcellularLocation>
</comment>
<gene>
    <name evidence="7" type="primary">Acey_s0979.g3275</name>
    <name evidence="7" type="ORF">Y032_0979g3275</name>
</gene>
<feature type="transmembrane region" description="Helical" evidence="5">
    <location>
        <begin position="116"/>
        <end position="137"/>
    </location>
</feature>
<evidence type="ECO:0000256" key="2">
    <source>
        <dbReference type="ARBA" id="ARBA00022692"/>
    </source>
</evidence>